<dbReference type="Pfam" id="PF02146">
    <property type="entry name" value="SIR2"/>
    <property type="match status" value="1"/>
</dbReference>
<feature type="region of interest" description="Disordered" evidence="11">
    <location>
        <begin position="540"/>
        <end position="595"/>
    </location>
</feature>
<dbReference type="CDD" id="cd01408">
    <property type="entry name" value="SIRT1"/>
    <property type="match status" value="1"/>
</dbReference>
<dbReference type="OrthoDB" id="424302at2759"/>
<dbReference type="GO" id="GO:0003714">
    <property type="term" value="F:transcription corepressor activity"/>
    <property type="evidence" value="ECO:0007669"/>
    <property type="project" value="TreeGrafter"/>
</dbReference>
<feature type="compositionally biased region" description="Low complexity" evidence="11">
    <location>
        <begin position="563"/>
        <end position="576"/>
    </location>
</feature>
<sequence>MSSNINDEINQDESAITSTTQQGILGIEEVITAQDIFHHNPDYRRIRKSPIIKKRISNIEDNDNASSGSKHTDENDDGDEEAESDTDSEFSSLTGFSEFSGHEWKPKMKPSLWVQRQMTSGNDPREILSQILPNGSVIPEDLSDRTLWRILANMLSEPPKRQKLRHINTIENVVELLQTCKNIIVLTGAGVSVSCGIPDFRSSDGIYSRLAKDFPSLPDPQAMFDIQYFSRDPRPFFKFAREIYPGQFRPSTCHRFIKMLEDKNKLLRNYTQNIDTLEQVAGIRNVIECHGSFATASCTKCKFKATADTIRDDIFAQRIPMCPKCNEESSVELTSYGSGDENGTSVLYSQLVEKGIMKPDIVFFGEGLPESFHTAITCDKNKCDLLIVIGSSLKVHPVALIPRSIAPNIPQILINRERLNNFNFDVELLGDSDTIITQLCNLLSGDYTKLSEGSTLLKERHLKPSLRNINRMFHETEGADKTLLLGNDDTTDTQLSKSGLASNSSLGGFGDSGFETTSSSIAGSVISTSNKIDSNSDRKYYFDHKGHHRPSSLTLKQGDESGSDSSPLSSGSSPNSVFNLVSEEKPHIPPPDCHSEELQQSVIGDASEIHNFNIEIARNPGFPRKDSKEQTQVTPKPSSSSRSLESEESSCNSIICPVTLQSAKLSKESLEVGISDHPIEGTYWNHMKSGIYIFPGAQISSFNLNDSSDDDGDDDDDLDIDIESRRPNIESNNSSDVESPFKMEKLLSNEYCDFVLNYSKSIDCDENMKRNSDQVDDCDSPPSKKKFVIS</sequence>
<dbReference type="EC" id="2.3.1.286" evidence="4"/>
<dbReference type="GO" id="GO:0005637">
    <property type="term" value="C:nuclear inner membrane"/>
    <property type="evidence" value="ECO:0007669"/>
    <property type="project" value="TreeGrafter"/>
</dbReference>
<dbReference type="InterPro" id="IPR026591">
    <property type="entry name" value="Sirtuin_cat_small_dom_sf"/>
</dbReference>
<evidence type="ECO:0000256" key="1">
    <source>
        <dbReference type="ARBA" id="ARBA00001947"/>
    </source>
</evidence>
<feature type="region of interest" description="Disordered" evidence="11">
    <location>
        <begin position="618"/>
        <end position="647"/>
    </location>
</feature>
<keyword evidence="5" id="KW-0808">Transferase</keyword>
<dbReference type="Gene3D" id="3.40.50.1220">
    <property type="entry name" value="TPP-binding domain"/>
    <property type="match status" value="1"/>
</dbReference>
<evidence type="ECO:0000256" key="6">
    <source>
        <dbReference type="ARBA" id="ARBA00022723"/>
    </source>
</evidence>
<evidence type="ECO:0000256" key="3">
    <source>
        <dbReference type="ARBA" id="ARBA00006924"/>
    </source>
</evidence>
<reference evidence="13 14" key="1">
    <citation type="submission" date="2020-11" db="EMBL/GenBank/DDBJ databases">
        <authorList>
            <person name="Wallbank WR R."/>
            <person name="Pardo Diaz C."/>
            <person name="Kozak K."/>
            <person name="Martin S."/>
            <person name="Jiggins C."/>
            <person name="Moest M."/>
            <person name="Warren A I."/>
            <person name="Generalovic N T."/>
            <person name="Byers J.R.P. K."/>
            <person name="Montejo-Kovacevich G."/>
            <person name="Yen C E."/>
        </authorList>
    </citation>
    <scope>NUCLEOTIDE SEQUENCE [LARGE SCALE GENOMIC DNA]</scope>
</reference>
<organism evidence="13 14">
    <name type="scientific">Hermetia illucens</name>
    <name type="common">Black soldier fly</name>
    <dbReference type="NCBI Taxonomy" id="343691"/>
    <lineage>
        <taxon>Eukaryota</taxon>
        <taxon>Metazoa</taxon>
        <taxon>Ecdysozoa</taxon>
        <taxon>Arthropoda</taxon>
        <taxon>Hexapoda</taxon>
        <taxon>Insecta</taxon>
        <taxon>Pterygota</taxon>
        <taxon>Neoptera</taxon>
        <taxon>Endopterygota</taxon>
        <taxon>Diptera</taxon>
        <taxon>Brachycera</taxon>
        <taxon>Stratiomyomorpha</taxon>
        <taxon>Stratiomyidae</taxon>
        <taxon>Hermetiinae</taxon>
        <taxon>Hermetia</taxon>
    </lineage>
</organism>
<feature type="region of interest" description="Disordered" evidence="11">
    <location>
        <begin position="57"/>
        <end position="104"/>
    </location>
</feature>
<dbReference type="InterPro" id="IPR026590">
    <property type="entry name" value="Ssirtuin_cat_dom"/>
</dbReference>
<feature type="binding site" evidence="10">
    <location>
        <position position="325"/>
    </location>
    <ligand>
        <name>Zn(2+)</name>
        <dbReference type="ChEBI" id="CHEBI:29105"/>
    </ligand>
</feature>
<evidence type="ECO:0000256" key="9">
    <source>
        <dbReference type="ARBA" id="ARBA00023242"/>
    </source>
</evidence>
<dbReference type="EMBL" id="LR899015">
    <property type="protein sequence ID" value="CAD7094188.1"/>
    <property type="molecule type" value="Genomic_DNA"/>
</dbReference>
<feature type="binding site" evidence="10">
    <location>
        <position position="301"/>
    </location>
    <ligand>
        <name>Zn(2+)</name>
        <dbReference type="ChEBI" id="CHEBI:29105"/>
    </ligand>
</feature>
<dbReference type="GO" id="GO:0033553">
    <property type="term" value="C:rDNA heterochromatin"/>
    <property type="evidence" value="ECO:0007669"/>
    <property type="project" value="TreeGrafter"/>
</dbReference>
<dbReference type="AlphaFoldDB" id="A0A7R8Z5Q2"/>
<evidence type="ECO:0000259" key="12">
    <source>
        <dbReference type="PROSITE" id="PS50305"/>
    </source>
</evidence>
<proteinExistence type="inferred from homology"/>
<comment type="cofactor">
    <cofactor evidence="1">
        <name>Zn(2+)</name>
        <dbReference type="ChEBI" id="CHEBI:29105"/>
    </cofactor>
</comment>
<dbReference type="InParanoid" id="A0A7R8Z5Q2"/>
<feature type="binding site" evidence="10">
    <location>
        <position position="298"/>
    </location>
    <ligand>
        <name>Zn(2+)</name>
        <dbReference type="ChEBI" id="CHEBI:29105"/>
    </ligand>
</feature>
<evidence type="ECO:0000313" key="13">
    <source>
        <dbReference type="EMBL" id="CAD7094188.1"/>
    </source>
</evidence>
<feature type="compositionally biased region" description="Acidic residues" evidence="11">
    <location>
        <begin position="74"/>
        <end position="88"/>
    </location>
</feature>
<keyword evidence="9" id="KW-0539">Nucleus</keyword>
<gene>
    <name evidence="13" type="ORF">HERILL_LOCUS16413</name>
</gene>
<evidence type="ECO:0000256" key="7">
    <source>
        <dbReference type="ARBA" id="ARBA00022833"/>
    </source>
</evidence>
<dbReference type="GO" id="GO:0017136">
    <property type="term" value="F:histone deacetylase activity, NAD-dependent"/>
    <property type="evidence" value="ECO:0007669"/>
    <property type="project" value="TreeGrafter"/>
</dbReference>
<dbReference type="FunCoup" id="A0A7R8Z5Q2">
    <property type="interactions" value="389"/>
</dbReference>
<dbReference type="PANTHER" id="PTHR11085:SF9">
    <property type="entry name" value="NAD-DEPENDENT PROTEIN DEACETYLASE SIRTUIN-1"/>
    <property type="match status" value="1"/>
</dbReference>
<dbReference type="GO" id="GO:0070403">
    <property type="term" value="F:NAD+ binding"/>
    <property type="evidence" value="ECO:0007669"/>
    <property type="project" value="InterPro"/>
</dbReference>
<dbReference type="InterPro" id="IPR003000">
    <property type="entry name" value="Sirtuin"/>
</dbReference>
<dbReference type="Gene3D" id="3.30.1600.10">
    <property type="entry name" value="SIR2/SIRT2 'Small Domain"/>
    <property type="match status" value="1"/>
</dbReference>
<dbReference type="GO" id="GO:0005654">
    <property type="term" value="C:nucleoplasm"/>
    <property type="evidence" value="ECO:0007669"/>
    <property type="project" value="TreeGrafter"/>
</dbReference>
<feature type="compositionally biased region" description="Basic and acidic residues" evidence="11">
    <location>
        <begin position="582"/>
        <end position="595"/>
    </location>
</feature>
<evidence type="ECO:0000313" key="14">
    <source>
        <dbReference type="Proteomes" id="UP000594454"/>
    </source>
</evidence>
<feature type="region of interest" description="Disordered" evidence="11">
    <location>
        <begin position="768"/>
        <end position="790"/>
    </location>
</feature>
<feature type="compositionally biased region" description="Acidic residues" evidence="11">
    <location>
        <begin position="707"/>
        <end position="721"/>
    </location>
</feature>
<feature type="binding site" evidence="10">
    <location>
        <position position="322"/>
    </location>
    <ligand>
        <name>Zn(2+)</name>
        <dbReference type="ChEBI" id="CHEBI:29105"/>
    </ligand>
</feature>
<dbReference type="GO" id="GO:0046872">
    <property type="term" value="F:metal ion binding"/>
    <property type="evidence" value="ECO:0007669"/>
    <property type="project" value="UniProtKB-KW"/>
</dbReference>
<evidence type="ECO:0000256" key="10">
    <source>
        <dbReference type="PROSITE-ProRule" id="PRU00236"/>
    </source>
</evidence>
<feature type="compositionally biased region" description="Low complexity" evidence="11">
    <location>
        <begin position="638"/>
        <end position="647"/>
    </location>
</feature>
<name>A0A7R8Z5Q2_HERIL</name>
<evidence type="ECO:0000256" key="11">
    <source>
        <dbReference type="SAM" id="MobiDB-lite"/>
    </source>
</evidence>
<comment type="subcellular location">
    <subcellularLocation>
        <location evidence="2">Nucleus</location>
    </subcellularLocation>
</comment>
<keyword evidence="6 10" id="KW-0479">Metal-binding</keyword>
<dbReference type="Proteomes" id="UP000594454">
    <property type="component" value="Chromosome 7"/>
</dbReference>
<accession>A0A7R8Z5Q2</accession>
<evidence type="ECO:0000256" key="8">
    <source>
        <dbReference type="ARBA" id="ARBA00023027"/>
    </source>
</evidence>
<feature type="domain" description="Deacetylase sirtuin-type" evidence="12">
    <location>
        <begin position="163"/>
        <end position="446"/>
    </location>
</feature>
<evidence type="ECO:0000256" key="2">
    <source>
        <dbReference type="ARBA" id="ARBA00004123"/>
    </source>
</evidence>
<dbReference type="PANTHER" id="PTHR11085">
    <property type="entry name" value="NAD-DEPENDENT PROTEIN DEACYLASE SIRTUIN-5, MITOCHONDRIAL-RELATED"/>
    <property type="match status" value="1"/>
</dbReference>
<protein>
    <recommendedName>
        <fullName evidence="4">protein acetyllysine N-acetyltransferase</fullName>
        <ecNumber evidence="4">2.3.1.286</ecNumber>
    </recommendedName>
</protein>
<feature type="active site" description="Proton acceptor" evidence="10">
    <location>
        <position position="290"/>
    </location>
</feature>
<evidence type="ECO:0000256" key="4">
    <source>
        <dbReference type="ARBA" id="ARBA00012928"/>
    </source>
</evidence>
<keyword evidence="8" id="KW-0520">NAD</keyword>
<dbReference type="SUPFAM" id="SSF52467">
    <property type="entry name" value="DHS-like NAD/FAD-binding domain"/>
    <property type="match status" value="1"/>
</dbReference>
<keyword evidence="7 10" id="KW-0862">Zinc</keyword>
<dbReference type="InterPro" id="IPR050134">
    <property type="entry name" value="NAD-dep_sirtuin_deacylases"/>
</dbReference>
<evidence type="ECO:0000256" key="5">
    <source>
        <dbReference type="ARBA" id="ARBA00022679"/>
    </source>
</evidence>
<feature type="region of interest" description="Disordered" evidence="11">
    <location>
        <begin position="704"/>
        <end position="738"/>
    </location>
</feature>
<dbReference type="PROSITE" id="PS50305">
    <property type="entry name" value="SIRTUIN"/>
    <property type="match status" value="1"/>
</dbReference>
<comment type="similarity">
    <text evidence="3">Belongs to the sirtuin family. Class I subfamily.</text>
</comment>
<dbReference type="GO" id="GO:0002039">
    <property type="term" value="F:p53 binding"/>
    <property type="evidence" value="ECO:0007669"/>
    <property type="project" value="TreeGrafter"/>
</dbReference>
<dbReference type="FunFam" id="3.30.1600.10:FF:000013">
    <property type="entry name" value="NAD-dependent protein deacetylase sirtuin-1"/>
    <property type="match status" value="1"/>
</dbReference>
<dbReference type="InterPro" id="IPR029035">
    <property type="entry name" value="DHS-like_NAD/FAD-binding_dom"/>
</dbReference>
<keyword evidence="14" id="KW-1185">Reference proteome</keyword>